<keyword evidence="4 10" id="KW-0349">Heme</keyword>
<dbReference type="AlphaFoldDB" id="A0A9F5J8S6"/>
<evidence type="ECO:0000256" key="7">
    <source>
        <dbReference type="ARBA" id="ARBA00023004"/>
    </source>
</evidence>
<keyword evidence="8 11" id="KW-0503">Monooxygenase</keyword>
<feature type="binding site" description="axial binding residue" evidence="10">
    <location>
        <position position="437"/>
    </location>
    <ligand>
        <name>heme</name>
        <dbReference type="ChEBI" id="CHEBI:30413"/>
    </ligand>
    <ligandPart>
        <name>Fe</name>
        <dbReference type="ChEBI" id="CHEBI:18248"/>
    </ligandPart>
</feature>
<evidence type="ECO:0000256" key="10">
    <source>
        <dbReference type="PIRSR" id="PIRSR602401-1"/>
    </source>
</evidence>
<dbReference type="InterPro" id="IPR050182">
    <property type="entry name" value="Cytochrome_P450_fam2"/>
</dbReference>
<dbReference type="GeneID" id="103065533"/>
<dbReference type="GO" id="GO:0005737">
    <property type="term" value="C:cytoplasm"/>
    <property type="evidence" value="ECO:0007669"/>
    <property type="project" value="TreeGrafter"/>
</dbReference>
<dbReference type="PANTHER" id="PTHR24300:SF411">
    <property type="entry name" value="CYTOCHROME P450, FAMILY 2, SUBFAMILY AB, POLYPEPTIDE 4-RELATED"/>
    <property type="match status" value="1"/>
</dbReference>
<evidence type="ECO:0000256" key="4">
    <source>
        <dbReference type="ARBA" id="ARBA00022617"/>
    </source>
</evidence>
<evidence type="ECO:0000256" key="3">
    <source>
        <dbReference type="ARBA" id="ARBA00010617"/>
    </source>
</evidence>
<evidence type="ECO:0000313" key="12">
    <source>
        <dbReference type="Proteomes" id="UP000695026"/>
    </source>
</evidence>
<dbReference type="GO" id="GO:0016712">
    <property type="term" value="F:oxidoreductase activity, acting on paired donors, with incorporation or reduction of molecular oxygen, reduced flavin or flavoprotein as one donor, and incorporation of one atom of oxygen"/>
    <property type="evidence" value="ECO:0007669"/>
    <property type="project" value="TreeGrafter"/>
</dbReference>
<evidence type="ECO:0000256" key="2">
    <source>
        <dbReference type="ARBA" id="ARBA00004370"/>
    </source>
</evidence>
<comment type="similarity">
    <text evidence="3 11">Belongs to the cytochrome P450 family.</text>
</comment>
<dbReference type="Proteomes" id="UP000695026">
    <property type="component" value="Unplaced"/>
</dbReference>
<protein>
    <submittedName>
        <fullName evidence="13">Cytochrome P450 2J6-like</fullName>
    </submittedName>
</protein>
<keyword evidence="5 10" id="KW-0479">Metal-binding</keyword>
<dbReference type="PRINTS" id="PR00385">
    <property type="entry name" value="P450"/>
</dbReference>
<evidence type="ECO:0000256" key="8">
    <source>
        <dbReference type="ARBA" id="ARBA00023033"/>
    </source>
</evidence>
<dbReference type="KEGG" id="pbi:103065533"/>
<dbReference type="PRINTS" id="PR00463">
    <property type="entry name" value="EP450I"/>
</dbReference>
<dbReference type="GO" id="GO:0006805">
    <property type="term" value="P:xenobiotic metabolic process"/>
    <property type="evidence" value="ECO:0007669"/>
    <property type="project" value="TreeGrafter"/>
</dbReference>
<comment type="subcellular location">
    <subcellularLocation>
        <location evidence="2">Membrane</location>
    </subcellularLocation>
</comment>
<dbReference type="SUPFAM" id="SSF48264">
    <property type="entry name" value="Cytochrome P450"/>
    <property type="match status" value="1"/>
</dbReference>
<sequence length="491" mass="56472">MLVLSSIFILLVLCILIVQLLRLQFQRRLYPPGPTPLPFIGCLWQLKFLRINRELLTEMAKIYGNIFTLWFGSYPVVMLNGFQAVKDGLTSHPEDVAGRPIPPFFKALANNTGILLATGPTWKHQRRFSMMALKTLGLGKSILEYQIQEEAEYLVEEFRKSEGKPMNPSFALSLGVSNVICAVVFGHRFSTEDETFLHLLEAIKNIFQVGGTLANHLYDIFPWIMQYLPGPHKRALFSRDFVWAFIRTEIRKHLEAGDQEKGQDFIHFYLAEIEKTKNQPEPPYDEKNMVQSIFDLFLGGTETSSVTLYWALLYMVLYPDIQDKVQKEMDTVLTPGQSLCYEDRKKLPYTNAVVHEIQRFSNVIAVGMPRYCIRDTMIQQFLIRKGSTIYPNMASALYDPNEWETPLWFNPNHFLDKDGNFTCREAFIPFSLGHRACLGDNLAKTEVFLFFGNLLQTFKFQLADGSKDVTLEPVWGGTLQPHYFEICAIPR</sequence>
<reference evidence="13" key="1">
    <citation type="submission" date="2025-08" db="UniProtKB">
        <authorList>
            <consortium name="RefSeq"/>
        </authorList>
    </citation>
    <scope>IDENTIFICATION</scope>
    <source>
        <tissue evidence="13">Liver</tissue>
    </source>
</reference>
<accession>A0A9F5J8S6</accession>
<evidence type="ECO:0000256" key="1">
    <source>
        <dbReference type="ARBA" id="ARBA00001971"/>
    </source>
</evidence>
<dbReference type="OMA" id="IPNIWVM"/>
<evidence type="ECO:0000313" key="13">
    <source>
        <dbReference type="RefSeq" id="XP_025032531.1"/>
    </source>
</evidence>
<dbReference type="OrthoDB" id="1055148at2759"/>
<evidence type="ECO:0000256" key="5">
    <source>
        <dbReference type="ARBA" id="ARBA00022723"/>
    </source>
</evidence>
<evidence type="ECO:0000256" key="6">
    <source>
        <dbReference type="ARBA" id="ARBA00023002"/>
    </source>
</evidence>
<dbReference type="GO" id="GO:0006082">
    <property type="term" value="P:organic acid metabolic process"/>
    <property type="evidence" value="ECO:0007669"/>
    <property type="project" value="TreeGrafter"/>
</dbReference>
<evidence type="ECO:0000256" key="11">
    <source>
        <dbReference type="RuleBase" id="RU000461"/>
    </source>
</evidence>
<dbReference type="PROSITE" id="PS00086">
    <property type="entry name" value="CYTOCHROME_P450"/>
    <property type="match status" value="1"/>
</dbReference>
<dbReference type="GO" id="GO:0020037">
    <property type="term" value="F:heme binding"/>
    <property type="evidence" value="ECO:0007669"/>
    <property type="project" value="InterPro"/>
</dbReference>
<keyword evidence="12" id="KW-1185">Reference proteome</keyword>
<dbReference type="Pfam" id="PF00067">
    <property type="entry name" value="p450"/>
    <property type="match status" value="1"/>
</dbReference>
<evidence type="ECO:0000256" key="9">
    <source>
        <dbReference type="ARBA" id="ARBA00023136"/>
    </source>
</evidence>
<dbReference type="InterPro" id="IPR036396">
    <property type="entry name" value="Cyt_P450_sf"/>
</dbReference>
<comment type="cofactor">
    <cofactor evidence="1 10">
        <name>heme</name>
        <dbReference type="ChEBI" id="CHEBI:30413"/>
    </cofactor>
</comment>
<keyword evidence="9" id="KW-0472">Membrane</keyword>
<dbReference type="InterPro" id="IPR002401">
    <property type="entry name" value="Cyt_P450_E_grp-I"/>
</dbReference>
<dbReference type="InterPro" id="IPR001128">
    <property type="entry name" value="Cyt_P450"/>
</dbReference>
<keyword evidence="7 10" id="KW-0408">Iron</keyword>
<dbReference type="PANTHER" id="PTHR24300">
    <property type="entry name" value="CYTOCHROME P450 508A4-RELATED"/>
    <property type="match status" value="1"/>
</dbReference>
<dbReference type="Gene3D" id="1.10.630.10">
    <property type="entry name" value="Cytochrome P450"/>
    <property type="match status" value="1"/>
</dbReference>
<dbReference type="GO" id="GO:0005506">
    <property type="term" value="F:iron ion binding"/>
    <property type="evidence" value="ECO:0007669"/>
    <property type="project" value="InterPro"/>
</dbReference>
<organism evidence="12 13">
    <name type="scientific">Python bivittatus</name>
    <name type="common">Burmese python</name>
    <name type="synonym">Python molurus bivittatus</name>
    <dbReference type="NCBI Taxonomy" id="176946"/>
    <lineage>
        <taxon>Eukaryota</taxon>
        <taxon>Metazoa</taxon>
        <taxon>Chordata</taxon>
        <taxon>Craniata</taxon>
        <taxon>Vertebrata</taxon>
        <taxon>Euteleostomi</taxon>
        <taxon>Lepidosauria</taxon>
        <taxon>Squamata</taxon>
        <taxon>Bifurcata</taxon>
        <taxon>Unidentata</taxon>
        <taxon>Episquamata</taxon>
        <taxon>Toxicofera</taxon>
        <taxon>Serpentes</taxon>
        <taxon>Henophidia</taxon>
        <taxon>Pythonidae</taxon>
        <taxon>Python</taxon>
    </lineage>
</organism>
<dbReference type="GO" id="GO:0016020">
    <property type="term" value="C:membrane"/>
    <property type="evidence" value="ECO:0007669"/>
    <property type="project" value="UniProtKB-SubCell"/>
</dbReference>
<dbReference type="RefSeq" id="XP_025032531.1">
    <property type="nucleotide sequence ID" value="XM_025176763.1"/>
</dbReference>
<dbReference type="InterPro" id="IPR017972">
    <property type="entry name" value="Cyt_P450_CS"/>
</dbReference>
<dbReference type="FunFam" id="1.10.630.10:FF:000004">
    <property type="entry name" value="cytochrome P450 2D15 isoform X1"/>
    <property type="match status" value="1"/>
</dbReference>
<proteinExistence type="inferred from homology"/>
<keyword evidence="6 11" id="KW-0560">Oxidoreductase</keyword>
<name>A0A9F5J8S6_PYTBI</name>
<gene>
    <name evidence="13" type="primary">LOC103065533</name>
</gene>